<dbReference type="PROSITE" id="PS50146">
    <property type="entry name" value="DAGK"/>
    <property type="match status" value="1"/>
</dbReference>
<feature type="domain" description="DAGKc" evidence="1">
    <location>
        <begin position="1"/>
        <end position="129"/>
    </location>
</feature>
<protein>
    <recommendedName>
        <fullName evidence="1">DAGKc domain-containing protein</fullName>
    </recommendedName>
</protein>
<evidence type="ECO:0000313" key="2">
    <source>
        <dbReference type="EMBL" id="QDZ08212.1"/>
    </source>
</evidence>
<evidence type="ECO:0000313" key="3">
    <source>
        <dbReference type="Proteomes" id="UP000315673"/>
    </source>
</evidence>
<accession>A0A5B8LKV3</accession>
<gene>
    <name evidence="2" type="ORF">FPZ24_12560</name>
</gene>
<name>A0A5B8LKV3_9SPHN</name>
<dbReference type="InterPro" id="IPR016064">
    <property type="entry name" value="NAD/diacylglycerol_kinase_sf"/>
</dbReference>
<dbReference type="SUPFAM" id="SSF111331">
    <property type="entry name" value="NAD kinase/diacylglycerol kinase-like"/>
    <property type="match status" value="1"/>
</dbReference>
<dbReference type="OrthoDB" id="142078at2"/>
<dbReference type="Proteomes" id="UP000315673">
    <property type="component" value="Chromosome"/>
</dbReference>
<proteinExistence type="predicted"/>
<dbReference type="Gene3D" id="3.40.50.10330">
    <property type="entry name" value="Probable inorganic polyphosphate/atp-NAD kinase, domain 1"/>
    <property type="match status" value="1"/>
</dbReference>
<dbReference type="RefSeq" id="WP_146572506.1">
    <property type="nucleotide sequence ID" value="NZ_CP042306.1"/>
</dbReference>
<dbReference type="AlphaFoldDB" id="A0A5B8LKV3"/>
<dbReference type="Gene3D" id="2.60.200.40">
    <property type="match status" value="1"/>
</dbReference>
<keyword evidence="3" id="KW-1185">Reference proteome</keyword>
<sequence length="296" mass="31426">MAAKLPIIVNRNGGTAAKMGDKLVSTLTEAFDAARANAAIEPLDGKQIPKAIKAAAKKGRVVVAGGDGTVSCAAQELAGSDAELGLLPLGTLNHLARDLGLPTDLKEAAKVAATGKATAIDVAEVNGKVFVNNASIGLYPLMVREREGLQDDKGWPKWLSTIPAAYAALERFPHHRLRVDLGKGERAIVTPLLFVGNNIYSLDAGALGQRASLTDGKLSVYAVSHRSRAKLLWFAARALFGRARHDMDFVTLGECETLKVWSSGDSIEIALDGEVQRIDSPLEFRIRSGALKVVTP</sequence>
<organism evidence="2 3">
    <name type="scientific">Sphingomonas panacisoli</name>
    <dbReference type="NCBI Taxonomy" id="1813879"/>
    <lineage>
        <taxon>Bacteria</taxon>
        <taxon>Pseudomonadati</taxon>
        <taxon>Pseudomonadota</taxon>
        <taxon>Alphaproteobacteria</taxon>
        <taxon>Sphingomonadales</taxon>
        <taxon>Sphingomonadaceae</taxon>
        <taxon>Sphingomonas</taxon>
    </lineage>
</organism>
<dbReference type="InterPro" id="IPR017438">
    <property type="entry name" value="ATP-NAD_kinase_N"/>
</dbReference>
<dbReference type="EMBL" id="CP042306">
    <property type="protein sequence ID" value="QDZ08212.1"/>
    <property type="molecule type" value="Genomic_DNA"/>
</dbReference>
<dbReference type="GO" id="GO:0016301">
    <property type="term" value="F:kinase activity"/>
    <property type="evidence" value="ECO:0007669"/>
    <property type="project" value="InterPro"/>
</dbReference>
<dbReference type="Pfam" id="PF00781">
    <property type="entry name" value="DAGK_cat"/>
    <property type="match status" value="1"/>
</dbReference>
<reference evidence="2 3" key="1">
    <citation type="submission" date="2019-07" db="EMBL/GenBank/DDBJ databases">
        <title>Full genome sequence of Sphingomonas sp. 4R-6-7(HKS19).</title>
        <authorList>
            <person name="Im W.-T."/>
        </authorList>
    </citation>
    <scope>NUCLEOTIDE SEQUENCE [LARGE SCALE GENOMIC DNA]</scope>
    <source>
        <strain evidence="2 3">HKS19</strain>
    </source>
</reference>
<dbReference type="SMART" id="SM00046">
    <property type="entry name" value="DAGKc"/>
    <property type="match status" value="1"/>
</dbReference>
<evidence type="ECO:0000259" key="1">
    <source>
        <dbReference type="PROSITE" id="PS50146"/>
    </source>
</evidence>
<dbReference type="InterPro" id="IPR001206">
    <property type="entry name" value="Diacylglycerol_kinase_cat_dom"/>
</dbReference>
<dbReference type="KEGG" id="spai:FPZ24_12560"/>